<dbReference type="PANTHER" id="PTHR37999:SF2">
    <property type="entry name" value="MUCIN-17"/>
    <property type="match status" value="1"/>
</dbReference>
<feature type="non-terminal residue" evidence="2">
    <location>
        <position position="210"/>
    </location>
</feature>
<dbReference type="InterPro" id="IPR036364">
    <property type="entry name" value="SEA_dom_sf"/>
</dbReference>
<accession>A0A7K8C8F1</accession>
<evidence type="ECO:0000313" key="3">
    <source>
        <dbReference type="Proteomes" id="UP000564948"/>
    </source>
</evidence>
<dbReference type="Proteomes" id="UP000564948">
    <property type="component" value="Unassembled WGS sequence"/>
</dbReference>
<dbReference type="PROSITE" id="PS50024">
    <property type="entry name" value="SEA"/>
    <property type="match status" value="1"/>
</dbReference>
<dbReference type="PANTHER" id="PTHR37999">
    <property type="entry name" value="MUCIN-17"/>
    <property type="match status" value="1"/>
</dbReference>
<feature type="domain" description="SEA" evidence="1">
    <location>
        <begin position="42"/>
        <end position="154"/>
    </location>
</feature>
<evidence type="ECO:0000259" key="1">
    <source>
        <dbReference type="PROSITE" id="PS50024"/>
    </source>
</evidence>
<keyword evidence="3" id="KW-1185">Reference proteome</keyword>
<evidence type="ECO:0000313" key="2">
    <source>
        <dbReference type="EMBL" id="NXB23327.1"/>
    </source>
</evidence>
<comment type="caution">
    <text evidence="2">The sequence shown here is derived from an EMBL/GenBank/DDBJ whole genome shotgun (WGS) entry which is preliminary data.</text>
</comment>
<dbReference type="InterPro" id="IPR053311">
    <property type="entry name" value="Mucosal_Integrity_Assoc"/>
</dbReference>
<dbReference type="SUPFAM" id="SSF57196">
    <property type="entry name" value="EGF/Laminin"/>
    <property type="match status" value="1"/>
</dbReference>
<feature type="non-terminal residue" evidence="2">
    <location>
        <position position="1"/>
    </location>
</feature>
<organism evidence="2 3">
    <name type="scientific">Rhagologus leucostigma</name>
    <dbReference type="NCBI Taxonomy" id="156170"/>
    <lineage>
        <taxon>Eukaryota</taxon>
        <taxon>Metazoa</taxon>
        <taxon>Chordata</taxon>
        <taxon>Craniata</taxon>
        <taxon>Vertebrata</taxon>
        <taxon>Euteleostomi</taxon>
        <taxon>Archelosauria</taxon>
        <taxon>Archosauria</taxon>
        <taxon>Dinosauria</taxon>
        <taxon>Saurischia</taxon>
        <taxon>Theropoda</taxon>
        <taxon>Coelurosauria</taxon>
        <taxon>Aves</taxon>
        <taxon>Neognathae</taxon>
        <taxon>Neoaves</taxon>
        <taxon>Telluraves</taxon>
        <taxon>Australaves</taxon>
        <taxon>Passeriformes</taxon>
        <taxon>Corvoidea</taxon>
        <taxon>Pachycephalidae</taxon>
        <taxon>Rhagologus</taxon>
    </lineage>
</organism>
<gene>
    <name evidence="2" type="primary">Muc3b</name>
    <name evidence="2" type="ORF">RHALEU_R16245</name>
</gene>
<dbReference type="AlphaFoldDB" id="A0A7K8C8F1"/>
<proteinExistence type="predicted"/>
<name>A0A7K8C8F1_9CORV</name>
<protein>
    <submittedName>
        <fullName evidence="2">MUC3B protein</fullName>
    </submittedName>
</protein>
<dbReference type="Pfam" id="PF01390">
    <property type="entry name" value="SEA"/>
    <property type="match status" value="1"/>
</dbReference>
<dbReference type="EMBL" id="VZTD01004590">
    <property type="protein sequence ID" value="NXB23327.1"/>
    <property type="molecule type" value="Genomic_DNA"/>
</dbReference>
<dbReference type="SUPFAM" id="SSF82671">
    <property type="entry name" value="SEA domain"/>
    <property type="match status" value="1"/>
</dbReference>
<reference evidence="2 3" key="1">
    <citation type="submission" date="2019-09" db="EMBL/GenBank/DDBJ databases">
        <title>Bird 10,000 Genomes (B10K) Project - Family phase.</title>
        <authorList>
            <person name="Zhang G."/>
        </authorList>
    </citation>
    <scope>NUCLEOTIDE SEQUENCE [LARGE SCALE GENOMIC DNA]</scope>
    <source>
        <strain evidence="2">B10K-DU-029-40</strain>
        <tissue evidence="2">Muscle</tissue>
    </source>
</reference>
<dbReference type="InterPro" id="IPR000082">
    <property type="entry name" value="SEA_dom"/>
</dbReference>
<sequence length="210" mass="22986">PPPTDPCLNGGRWMGMRCLCPPNVDGPRCEFGATTINLTAELGPFVTMMARVTNRDFSEDMGDTSSPGHRRFAEEFSRTMDGIYRNVSDYRGIRVLSLSRGSVVVNYRIQLQPLPGNVSLEHRALELLAVANAASQPSNCSPSADGLCFTATSARATRAATLALNETELCRRHAPAIFSRFYFPYRTANGFLCITNCTLNVPGSFDCHRG</sequence>
<dbReference type="Gene3D" id="3.30.70.960">
    <property type="entry name" value="SEA domain"/>
    <property type="match status" value="1"/>
</dbReference>